<sequence length="152" mass="16275">MSCSGPGSKLAEGMPHDPVFDRSKPLSKSKLMYSYPLVNCPGKTVVGLKIMFAPGAAAPPHRHGGCTVTGYVTQGRVYNKMNDSPVMEVETGGSWHEAPGCHHRMSANASETEPAEILAMFIVDTKALEEEGPLALVVIDEEYQDLAALMQG</sequence>
<evidence type="ECO:0000259" key="2">
    <source>
        <dbReference type="Pfam" id="PF07883"/>
    </source>
</evidence>
<feature type="region of interest" description="Disordered" evidence="1">
    <location>
        <begin position="1"/>
        <end position="21"/>
    </location>
</feature>
<keyword evidence="4" id="KW-1185">Reference proteome</keyword>
<dbReference type="AlphaFoldDB" id="A0A5C3QWM3"/>
<dbReference type="CDD" id="cd02234">
    <property type="entry name" value="cupin_BLR7677-like"/>
    <property type="match status" value="1"/>
</dbReference>
<accession>A0A5C3QWM3</accession>
<dbReference type="InterPro" id="IPR011051">
    <property type="entry name" value="RmlC_Cupin_sf"/>
</dbReference>
<dbReference type="InterPro" id="IPR013096">
    <property type="entry name" value="Cupin_2"/>
</dbReference>
<dbReference type="OrthoDB" id="5793281at2759"/>
<evidence type="ECO:0000313" key="4">
    <source>
        <dbReference type="Proteomes" id="UP000305067"/>
    </source>
</evidence>
<dbReference type="SUPFAM" id="SSF51182">
    <property type="entry name" value="RmlC-like cupins"/>
    <property type="match status" value="1"/>
</dbReference>
<proteinExistence type="predicted"/>
<feature type="domain" description="Cupin type-2" evidence="2">
    <location>
        <begin position="51"/>
        <end position="120"/>
    </location>
</feature>
<dbReference type="Pfam" id="PF07883">
    <property type="entry name" value="Cupin_2"/>
    <property type="match status" value="1"/>
</dbReference>
<dbReference type="InterPro" id="IPR014710">
    <property type="entry name" value="RmlC-like_jellyroll"/>
</dbReference>
<dbReference type="STRING" id="1884261.A0A5C3QWM3"/>
<gene>
    <name evidence="3" type="ORF">BDV98DRAFT_590539</name>
</gene>
<name>A0A5C3QWM3_9AGAR</name>
<reference evidence="3 4" key="1">
    <citation type="journal article" date="2019" name="Nat. Ecol. Evol.">
        <title>Megaphylogeny resolves global patterns of mushroom evolution.</title>
        <authorList>
            <person name="Varga T."/>
            <person name="Krizsan K."/>
            <person name="Foldi C."/>
            <person name="Dima B."/>
            <person name="Sanchez-Garcia M."/>
            <person name="Sanchez-Ramirez S."/>
            <person name="Szollosi G.J."/>
            <person name="Szarkandi J.G."/>
            <person name="Papp V."/>
            <person name="Albert L."/>
            <person name="Andreopoulos W."/>
            <person name="Angelini C."/>
            <person name="Antonin V."/>
            <person name="Barry K.W."/>
            <person name="Bougher N.L."/>
            <person name="Buchanan P."/>
            <person name="Buyck B."/>
            <person name="Bense V."/>
            <person name="Catcheside P."/>
            <person name="Chovatia M."/>
            <person name="Cooper J."/>
            <person name="Damon W."/>
            <person name="Desjardin D."/>
            <person name="Finy P."/>
            <person name="Geml J."/>
            <person name="Haridas S."/>
            <person name="Hughes K."/>
            <person name="Justo A."/>
            <person name="Karasinski D."/>
            <person name="Kautmanova I."/>
            <person name="Kiss B."/>
            <person name="Kocsube S."/>
            <person name="Kotiranta H."/>
            <person name="LaButti K.M."/>
            <person name="Lechner B.E."/>
            <person name="Liimatainen K."/>
            <person name="Lipzen A."/>
            <person name="Lukacs Z."/>
            <person name="Mihaltcheva S."/>
            <person name="Morgado L.N."/>
            <person name="Niskanen T."/>
            <person name="Noordeloos M.E."/>
            <person name="Ohm R.A."/>
            <person name="Ortiz-Santana B."/>
            <person name="Ovrebo C."/>
            <person name="Racz N."/>
            <person name="Riley R."/>
            <person name="Savchenko A."/>
            <person name="Shiryaev A."/>
            <person name="Soop K."/>
            <person name="Spirin V."/>
            <person name="Szebenyi C."/>
            <person name="Tomsovsky M."/>
            <person name="Tulloss R.E."/>
            <person name="Uehling J."/>
            <person name="Grigoriev I.V."/>
            <person name="Vagvolgyi C."/>
            <person name="Papp T."/>
            <person name="Martin F.M."/>
            <person name="Miettinen O."/>
            <person name="Hibbett D.S."/>
            <person name="Nagy L.G."/>
        </authorList>
    </citation>
    <scope>NUCLEOTIDE SEQUENCE [LARGE SCALE GENOMIC DNA]</scope>
    <source>
        <strain evidence="3 4">CBS 309.79</strain>
    </source>
</reference>
<protein>
    <submittedName>
        <fullName evidence="3">Cupin domain protein</fullName>
    </submittedName>
</protein>
<dbReference type="Gene3D" id="2.60.120.10">
    <property type="entry name" value="Jelly Rolls"/>
    <property type="match status" value="1"/>
</dbReference>
<evidence type="ECO:0000256" key="1">
    <source>
        <dbReference type="SAM" id="MobiDB-lite"/>
    </source>
</evidence>
<dbReference type="PANTHER" id="PTHR38599">
    <property type="entry name" value="CUPIN DOMAIN PROTEIN (AFU_ORTHOLOGUE AFUA_3G13620)"/>
    <property type="match status" value="1"/>
</dbReference>
<dbReference type="PANTHER" id="PTHR38599:SF1">
    <property type="entry name" value="CUPIN DOMAIN PROTEIN (AFU_ORTHOLOGUE AFUA_3G13620)"/>
    <property type="match status" value="1"/>
</dbReference>
<dbReference type="EMBL" id="ML178818">
    <property type="protein sequence ID" value="TFL04769.1"/>
    <property type="molecule type" value="Genomic_DNA"/>
</dbReference>
<dbReference type="Proteomes" id="UP000305067">
    <property type="component" value="Unassembled WGS sequence"/>
</dbReference>
<organism evidence="3 4">
    <name type="scientific">Pterulicium gracile</name>
    <dbReference type="NCBI Taxonomy" id="1884261"/>
    <lineage>
        <taxon>Eukaryota</taxon>
        <taxon>Fungi</taxon>
        <taxon>Dikarya</taxon>
        <taxon>Basidiomycota</taxon>
        <taxon>Agaricomycotina</taxon>
        <taxon>Agaricomycetes</taxon>
        <taxon>Agaricomycetidae</taxon>
        <taxon>Agaricales</taxon>
        <taxon>Pleurotineae</taxon>
        <taxon>Pterulaceae</taxon>
        <taxon>Pterulicium</taxon>
    </lineage>
</organism>
<evidence type="ECO:0000313" key="3">
    <source>
        <dbReference type="EMBL" id="TFL04769.1"/>
    </source>
</evidence>